<proteinExistence type="predicted"/>
<dbReference type="AlphaFoldDB" id="A0A2W1LRZ2"/>
<evidence type="ECO:0000313" key="2">
    <source>
        <dbReference type="Proteomes" id="UP000249522"/>
    </source>
</evidence>
<accession>A0A2W1LRZ2</accession>
<keyword evidence="2" id="KW-1185">Reference proteome</keyword>
<reference evidence="1 2" key="1">
    <citation type="submission" date="2018-06" db="EMBL/GenBank/DDBJ databases">
        <title>Paenibacillus imtechensis sp. nov.</title>
        <authorList>
            <person name="Pinnaka A.K."/>
            <person name="Singh H."/>
            <person name="Kaur M."/>
        </authorList>
    </citation>
    <scope>NUCLEOTIDE SEQUENCE [LARGE SCALE GENOMIC DNA]</scope>
    <source>
        <strain evidence="1 2">SMB1</strain>
    </source>
</reference>
<organism evidence="1 2">
    <name type="scientific">Paenibacillus sambharensis</name>
    <dbReference type="NCBI Taxonomy" id="1803190"/>
    <lineage>
        <taxon>Bacteria</taxon>
        <taxon>Bacillati</taxon>
        <taxon>Bacillota</taxon>
        <taxon>Bacilli</taxon>
        <taxon>Bacillales</taxon>
        <taxon>Paenibacillaceae</taxon>
        <taxon>Paenibacillus</taxon>
    </lineage>
</organism>
<dbReference type="EMBL" id="QKRB01000006">
    <property type="protein sequence ID" value="PZD97742.1"/>
    <property type="molecule type" value="Genomic_DNA"/>
</dbReference>
<dbReference type="RefSeq" id="WP_111144705.1">
    <property type="nucleotide sequence ID" value="NZ_QKRB01000006.1"/>
</dbReference>
<protein>
    <submittedName>
        <fullName evidence="1">Uncharacterized protein</fullName>
    </submittedName>
</protein>
<evidence type="ECO:0000313" key="1">
    <source>
        <dbReference type="EMBL" id="PZD97742.1"/>
    </source>
</evidence>
<sequence>MTFLSRLLSYDHVEWKQSLTECQEGNVRSLLSGYFTEAELNEMTEVLTLNHWLKQMHAEAVPSKLTIIFAGRDIIAANPPGLPGLDKLPSTDACTIIEYLKGQFTTYAAMLGESLVGCKLHEIYPSCYALTAQITYSVSHYQDQRSCI</sequence>
<name>A0A2W1LRZ2_9BACL</name>
<comment type="caution">
    <text evidence="1">The sequence shown here is derived from an EMBL/GenBank/DDBJ whole genome shotgun (WGS) entry which is preliminary data.</text>
</comment>
<dbReference type="Proteomes" id="UP000249522">
    <property type="component" value="Unassembled WGS sequence"/>
</dbReference>
<gene>
    <name evidence="1" type="ORF">DNH61_00300</name>
</gene>